<evidence type="ECO:0000313" key="3">
    <source>
        <dbReference type="Proteomes" id="UP000018888"/>
    </source>
</evidence>
<accession>A0A2P4NZU5</accession>
<dbReference type="SUPFAM" id="SSF53098">
    <property type="entry name" value="Ribonuclease H-like"/>
    <property type="match status" value="1"/>
</dbReference>
<dbReference type="InterPro" id="IPR012337">
    <property type="entry name" value="RNaseH-like_sf"/>
</dbReference>
<dbReference type="AlphaFoldDB" id="A0A2P4NZU5"/>
<reference evidence="2 3" key="2">
    <citation type="journal article" date="2018" name="New Phytol.">
        <title>High intraspecific genome diversity in the model arbuscular mycorrhizal symbiont Rhizophagus irregularis.</title>
        <authorList>
            <person name="Chen E.C.H."/>
            <person name="Morin E."/>
            <person name="Beaudet D."/>
            <person name="Noel J."/>
            <person name="Yildirir G."/>
            <person name="Ndikumana S."/>
            <person name="Charron P."/>
            <person name="St-Onge C."/>
            <person name="Giorgi J."/>
            <person name="Kruger M."/>
            <person name="Marton T."/>
            <person name="Ropars J."/>
            <person name="Grigoriev I.V."/>
            <person name="Hainaut M."/>
            <person name="Henrissat B."/>
            <person name="Roux C."/>
            <person name="Martin F."/>
            <person name="Corradi N."/>
        </authorList>
    </citation>
    <scope>NUCLEOTIDE SEQUENCE [LARGE SCALE GENOMIC DNA]</scope>
    <source>
        <strain evidence="2 3">DAOM 197198</strain>
    </source>
</reference>
<evidence type="ECO:0000313" key="2">
    <source>
        <dbReference type="EMBL" id="POG58669.1"/>
    </source>
</evidence>
<dbReference type="VEuPathDB" id="FungiDB:RhiirFUN_012516"/>
<reference evidence="2 3" key="1">
    <citation type="journal article" date="2013" name="Proc. Natl. Acad. Sci. U.S.A.">
        <title>Genome of an arbuscular mycorrhizal fungus provides insight into the oldest plant symbiosis.</title>
        <authorList>
            <person name="Tisserant E."/>
            <person name="Malbreil M."/>
            <person name="Kuo A."/>
            <person name="Kohler A."/>
            <person name="Symeonidi A."/>
            <person name="Balestrini R."/>
            <person name="Charron P."/>
            <person name="Duensing N."/>
            <person name="Frei Dit Frey N."/>
            <person name="Gianinazzi-Pearson V."/>
            <person name="Gilbert L.B."/>
            <person name="Handa Y."/>
            <person name="Herr J.R."/>
            <person name="Hijri M."/>
            <person name="Koul R."/>
            <person name="Kawaguchi M."/>
            <person name="Krajinski F."/>
            <person name="Lammers P.J."/>
            <person name="Masclaux F.G."/>
            <person name="Murat C."/>
            <person name="Morin E."/>
            <person name="Ndikumana S."/>
            <person name="Pagni M."/>
            <person name="Petitpierre D."/>
            <person name="Requena N."/>
            <person name="Rosikiewicz P."/>
            <person name="Riley R."/>
            <person name="Saito K."/>
            <person name="San Clemente H."/>
            <person name="Shapiro H."/>
            <person name="van Tuinen D."/>
            <person name="Becard G."/>
            <person name="Bonfante P."/>
            <person name="Paszkowski U."/>
            <person name="Shachar-Hill Y.Y."/>
            <person name="Tuskan G.A."/>
            <person name="Young P.W."/>
            <person name="Sanders I.R."/>
            <person name="Henrissat B."/>
            <person name="Rensing S.A."/>
            <person name="Grigoriev I.V."/>
            <person name="Corradi N."/>
            <person name="Roux C."/>
            <person name="Martin F."/>
        </authorList>
    </citation>
    <scope>NUCLEOTIDE SEQUENCE [LARGE SCALE GENOMIC DNA]</scope>
    <source>
        <strain evidence="2 3">DAOM 197198</strain>
    </source>
</reference>
<sequence>MIHGQVHGFLFLNGISNIMSFFWKTEERVFLWELGNAKGLSEKCKSAKDISLGNGKCKWFFGKCKWNFRLQILDSSEVEFESLNCLGISSIRYVVSEYLDKGSRVWNWIRAIKWEVLFSSGFSFEMLINVSFFFSVSFGFQFGSTLQDSELKIGFGQLLEYWIRLSSHFSDTTFTFSDSSRKVIILSCRWALHWVNNPKAKELFEFLTDDAMEIALREDPVNIILTFDGWMNVKSEQLLGVVLMTSEGRPFVWKAADISSERETHLEVMEKTEAMIADLEKKRIQQALQIFAINYKPSLNQTRRKTEETPTISHKIFEIIDSTTFWTNINTIVEILYPYCKFLNILQQDKARLFQVIHSLAYLAQFWNNYEDTQLSAKILFQLEKKWNDWEQPLLLLSCLLHPEYPWSGKESTCILREFDDFCLEKYPFDNNTYKQFNSDIWRYWCYAKDSTNELGFVACRLFGICINAAFVERLWSCMGFLQSNWRNRLMLSSKALNISKLRADITWKYHVKSNSSIPTPLKESDNEEIDLSHLTDLEKEFGNYLQGWAEMLEEETLKFQNEENEINEVNEITVSDVTHPAVDTNAKWDLNSLFKELELPF</sequence>
<evidence type="ECO:0000256" key="1">
    <source>
        <dbReference type="SAM" id="Coils"/>
    </source>
</evidence>
<evidence type="ECO:0008006" key="4">
    <source>
        <dbReference type="Google" id="ProtNLM"/>
    </source>
</evidence>
<comment type="caution">
    <text evidence="2">The sequence shown here is derived from an EMBL/GenBank/DDBJ whole genome shotgun (WGS) entry which is preliminary data.</text>
</comment>
<protein>
    <recommendedName>
        <fullName evidence="4">HAT C-terminal dimerisation domain-containing protein</fullName>
    </recommendedName>
</protein>
<organism evidence="2 3">
    <name type="scientific">Rhizophagus irregularis (strain DAOM 181602 / DAOM 197198 / MUCL 43194)</name>
    <name type="common">Arbuscular mycorrhizal fungus</name>
    <name type="synonym">Glomus intraradices</name>
    <dbReference type="NCBI Taxonomy" id="747089"/>
    <lineage>
        <taxon>Eukaryota</taxon>
        <taxon>Fungi</taxon>
        <taxon>Fungi incertae sedis</taxon>
        <taxon>Mucoromycota</taxon>
        <taxon>Glomeromycotina</taxon>
        <taxon>Glomeromycetes</taxon>
        <taxon>Glomerales</taxon>
        <taxon>Glomeraceae</taxon>
        <taxon>Rhizophagus</taxon>
    </lineage>
</organism>
<dbReference type="EMBL" id="AUPC02000507">
    <property type="protein sequence ID" value="POG58669.1"/>
    <property type="molecule type" value="Genomic_DNA"/>
</dbReference>
<proteinExistence type="predicted"/>
<dbReference type="Proteomes" id="UP000018888">
    <property type="component" value="Unassembled WGS sequence"/>
</dbReference>
<gene>
    <name evidence="2" type="ORF">GLOIN_2v1885672</name>
</gene>
<keyword evidence="3" id="KW-1185">Reference proteome</keyword>
<feature type="coiled-coil region" evidence="1">
    <location>
        <begin position="546"/>
        <end position="573"/>
    </location>
</feature>
<feature type="coiled-coil region" evidence="1">
    <location>
        <begin position="262"/>
        <end position="289"/>
    </location>
</feature>
<keyword evidence="1" id="KW-0175">Coiled coil</keyword>
<name>A0A2P4NZU5_RHIID</name>